<dbReference type="EMBL" id="KL402770">
    <property type="protein sequence ID" value="KEH17093.1"/>
    <property type="molecule type" value="Genomic_DNA"/>
</dbReference>
<organism evidence="2 4">
    <name type="scientific">Medicago truncatula</name>
    <name type="common">Barrel medic</name>
    <name type="synonym">Medicago tribuloides</name>
    <dbReference type="NCBI Taxonomy" id="3880"/>
    <lineage>
        <taxon>Eukaryota</taxon>
        <taxon>Viridiplantae</taxon>
        <taxon>Streptophyta</taxon>
        <taxon>Embryophyta</taxon>
        <taxon>Tracheophyta</taxon>
        <taxon>Spermatophyta</taxon>
        <taxon>Magnoliopsida</taxon>
        <taxon>eudicotyledons</taxon>
        <taxon>Gunneridae</taxon>
        <taxon>Pentapetalae</taxon>
        <taxon>rosids</taxon>
        <taxon>fabids</taxon>
        <taxon>Fabales</taxon>
        <taxon>Fabaceae</taxon>
        <taxon>Papilionoideae</taxon>
        <taxon>50 kb inversion clade</taxon>
        <taxon>NPAAA clade</taxon>
        <taxon>Hologalegina</taxon>
        <taxon>IRL clade</taxon>
        <taxon>Trifolieae</taxon>
        <taxon>Medicago</taxon>
    </lineage>
</organism>
<name>A0A072TJM0_MEDTR</name>
<sequence>MYEGGSTQDGATKDFPVTIGLHQGSTLNDVVLLDESRDELNGRLEIWRQALEAYGFHMKADRVLLLKRCSELVAADKTERKGEERHKQFIQVPSTNRKSDMSPLHFQGEFNM</sequence>
<reference evidence="3" key="3">
    <citation type="submission" date="2015-06" db="UniProtKB">
        <authorList>
            <consortium name="EnsemblPlants"/>
        </authorList>
    </citation>
    <scope>IDENTIFICATION</scope>
    <source>
        <strain evidence="3">cv. Jemalong A17</strain>
    </source>
</reference>
<evidence type="ECO:0000313" key="3">
    <source>
        <dbReference type="EnsemblPlants" id="KEH17093"/>
    </source>
</evidence>
<dbReference type="EnsemblPlants" id="KEH17093">
    <property type="protein sequence ID" value="KEH17093"/>
    <property type="gene ID" value="MTR_0045s0160"/>
</dbReference>
<dbReference type="AlphaFoldDB" id="A0A072TJM0"/>
<feature type="region of interest" description="Disordered" evidence="1">
    <location>
        <begin position="77"/>
        <end position="112"/>
    </location>
</feature>
<evidence type="ECO:0000313" key="2">
    <source>
        <dbReference type="EMBL" id="KEH17093.1"/>
    </source>
</evidence>
<evidence type="ECO:0000256" key="1">
    <source>
        <dbReference type="SAM" id="MobiDB-lite"/>
    </source>
</evidence>
<dbReference type="HOGENOM" id="CLU_2149633_0_0_1"/>
<evidence type="ECO:0000313" key="4">
    <source>
        <dbReference type="Proteomes" id="UP000002051"/>
    </source>
</evidence>
<reference evidence="2 4" key="1">
    <citation type="journal article" date="2011" name="Nature">
        <title>The Medicago genome provides insight into the evolution of rhizobial symbioses.</title>
        <authorList>
            <person name="Young N.D."/>
            <person name="Debelle F."/>
            <person name="Oldroyd G.E."/>
            <person name="Geurts R."/>
            <person name="Cannon S.B."/>
            <person name="Udvardi M.K."/>
            <person name="Benedito V.A."/>
            <person name="Mayer K.F."/>
            <person name="Gouzy J."/>
            <person name="Schoof H."/>
            <person name="Van de Peer Y."/>
            <person name="Proost S."/>
            <person name="Cook D.R."/>
            <person name="Meyers B.C."/>
            <person name="Spannagl M."/>
            <person name="Cheung F."/>
            <person name="De Mita S."/>
            <person name="Krishnakumar V."/>
            <person name="Gundlach H."/>
            <person name="Zhou S."/>
            <person name="Mudge J."/>
            <person name="Bharti A.K."/>
            <person name="Murray J.D."/>
            <person name="Naoumkina M.A."/>
            <person name="Rosen B."/>
            <person name="Silverstein K.A."/>
            <person name="Tang H."/>
            <person name="Rombauts S."/>
            <person name="Zhao P.X."/>
            <person name="Zhou P."/>
            <person name="Barbe V."/>
            <person name="Bardou P."/>
            <person name="Bechner M."/>
            <person name="Bellec A."/>
            <person name="Berger A."/>
            <person name="Berges H."/>
            <person name="Bidwell S."/>
            <person name="Bisseling T."/>
            <person name="Choisne N."/>
            <person name="Couloux A."/>
            <person name="Denny R."/>
            <person name="Deshpande S."/>
            <person name="Dai X."/>
            <person name="Doyle J.J."/>
            <person name="Dudez A.M."/>
            <person name="Farmer A.D."/>
            <person name="Fouteau S."/>
            <person name="Franken C."/>
            <person name="Gibelin C."/>
            <person name="Gish J."/>
            <person name="Goldstein S."/>
            <person name="Gonzalez A.J."/>
            <person name="Green P.J."/>
            <person name="Hallab A."/>
            <person name="Hartog M."/>
            <person name="Hua A."/>
            <person name="Humphray S.J."/>
            <person name="Jeong D.H."/>
            <person name="Jing Y."/>
            <person name="Jocker A."/>
            <person name="Kenton S.M."/>
            <person name="Kim D.J."/>
            <person name="Klee K."/>
            <person name="Lai H."/>
            <person name="Lang C."/>
            <person name="Lin S."/>
            <person name="Macmil S.L."/>
            <person name="Magdelenat G."/>
            <person name="Matthews L."/>
            <person name="McCorrison J."/>
            <person name="Monaghan E.L."/>
            <person name="Mun J.H."/>
            <person name="Najar F.Z."/>
            <person name="Nicholson C."/>
            <person name="Noirot C."/>
            <person name="O'Bleness M."/>
            <person name="Paule C.R."/>
            <person name="Poulain J."/>
            <person name="Prion F."/>
            <person name="Qin B."/>
            <person name="Qu C."/>
            <person name="Retzel E.F."/>
            <person name="Riddle C."/>
            <person name="Sallet E."/>
            <person name="Samain S."/>
            <person name="Samson N."/>
            <person name="Sanders I."/>
            <person name="Saurat O."/>
            <person name="Scarpelli C."/>
            <person name="Schiex T."/>
            <person name="Segurens B."/>
            <person name="Severin A.J."/>
            <person name="Sherrier D.J."/>
            <person name="Shi R."/>
            <person name="Sims S."/>
            <person name="Singer S.R."/>
            <person name="Sinharoy S."/>
            <person name="Sterck L."/>
            <person name="Viollet A."/>
            <person name="Wang B.B."/>
            <person name="Wang K."/>
            <person name="Wang M."/>
            <person name="Wang X."/>
            <person name="Warfsmann J."/>
            <person name="Weissenbach J."/>
            <person name="White D.D."/>
            <person name="White J.D."/>
            <person name="Wiley G.B."/>
            <person name="Wincker P."/>
            <person name="Xing Y."/>
            <person name="Yang L."/>
            <person name="Yao Z."/>
            <person name="Ying F."/>
            <person name="Zhai J."/>
            <person name="Zhou L."/>
            <person name="Zuber A."/>
            <person name="Denarie J."/>
            <person name="Dixon R.A."/>
            <person name="May G.D."/>
            <person name="Schwartz D.C."/>
            <person name="Rogers J."/>
            <person name="Quetier F."/>
            <person name="Town C.D."/>
            <person name="Roe B.A."/>
        </authorList>
    </citation>
    <scope>NUCLEOTIDE SEQUENCE [LARGE SCALE GENOMIC DNA]</scope>
    <source>
        <strain evidence="2">A17</strain>
        <strain evidence="3 4">cv. Jemalong A17</strain>
    </source>
</reference>
<protein>
    <submittedName>
        <fullName evidence="2 3">Uncharacterized protein</fullName>
    </submittedName>
</protein>
<reference evidence="2 4" key="2">
    <citation type="journal article" date="2014" name="BMC Genomics">
        <title>An improved genome release (version Mt4.0) for the model legume Medicago truncatula.</title>
        <authorList>
            <person name="Tang H."/>
            <person name="Krishnakumar V."/>
            <person name="Bidwell S."/>
            <person name="Rosen B."/>
            <person name="Chan A."/>
            <person name="Zhou S."/>
            <person name="Gentzbittel L."/>
            <person name="Childs K.L."/>
            <person name="Yandell M."/>
            <person name="Gundlach H."/>
            <person name="Mayer K.F."/>
            <person name="Schwartz D.C."/>
            <person name="Town C.D."/>
        </authorList>
    </citation>
    <scope>GENOME REANNOTATION</scope>
    <source>
        <strain evidence="2">A17</strain>
        <strain evidence="3 4">cv. Jemalong A17</strain>
    </source>
</reference>
<accession>A0A072TJM0</accession>
<dbReference type="Proteomes" id="UP000002051">
    <property type="component" value="Unassembled WGS sequence"/>
</dbReference>
<proteinExistence type="predicted"/>
<keyword evidence="4" id="KW-1185">Reference proteome</keyword>
<gene>
    <name evidence="2" type="ORF">MTR_0045s0160</name>
</gene>
<feature type="compositionally biased region" description="Basic and acidic residues" evidence="1">
    <location>
        <begin position="77"/>
        <end position="87"/>
    </location>
</feature>